<reference evidence="1 2" key="1">
    <citation type="submission" date="2024-04" db="EMBL/GenBank/DDBJ databases">
        <authorList>
            <person name="Waldvogel A.-M."/>
            <person name="Schoenle A."/>
        </authorList>
    </citation>
    <scope>NUCLEOTIDE SEQUENCE [LARGE SCALE GENOMIC DNA]</scope>
</reference>
<proteinExistence type="predicted"/>
<protein>
    <submittedName>
        <fullName evidence="1">Uncharacterized protein</fullName>
    </submittedName>
</protein>
<dbReference type="Proteomes" id="UP001497482">
    <property type="component" value="Chromosome 11"/>
</dbReference>
<organism evidence="1 2">
    <name type="scientific">Knipowitschia caucasica</name>
    <name type="common">Caucasian dwarf goby</name>
    <name type="synonym">Pomatoschistus caucasicus</name>
    <dbReference type="NCBI Taxonomy" id="637954"/>
    <lineage>
        <taxon>Eukaryota</taxon>
        <taxon>Metazoa</taxon>
        <taxon>Chordata</taxon>
        <taxon>Craniata</taxon>
        <taxon>Vertebrata</taxon>
        <taxon>Euteleostomi</taxon>
        <taxon>Actinopterygii</taxon>
        <taxon>Neopterygii</taxon>
        <taxon>Teleostei</taxon>
        <taxon>Neoteleostei</taxon>
        <taxon>Acanthomorphata</taxon>
        <taxon>Gobiaria</taxon>
        <taxon>Gobiiformes</taxon>
        <taxon>Gobioidei</taxon>
        <taxon>Gobiidae</taxon>
        <taxon>Gobiinae</taxon>
        <taxon>Knipowitschia</taxon>
    </lineage>
</organism>
<sequence length="80" mass="8752">MPFKHVLSARLSCPVHGPVRLCRGEQPISSIHTSHIPPPPLRTFLPQIIPQVMLCGAAVLNLPSAFCYAAEKSLILQDQL</sequence>
<gene>
    <name evidence="1" type="ORF">KC01_LOCUS5389</name>
</gene>
<name>A0AAV2JCN8_KNICA</name>
<keyword evidence="2" id="KW-1185">Reference proteome</keyword>
<evidence type="ECO:0000313" key="2">
    <source>
        <dbReference type="Proteomes" id="UP001497482"/>
    </source>
</evidence>
<dbReference type="AlphaFoldDB" id="A0AAV2JCN8"/>
<dbReference type="EMBL" id="OZ035833">
    <property type="protein sequence ID" value="CAL1573492.1"/>
    <property type="molecule type" value="Genomic_DNA"/>
</dbReference>
<evidence type="ECO:0000313" key="1">
    <source>
        <dbReference type="EMBL" id="CAL1573492.1"/>
    </source>
</evidence>
<accession>A0AAV2JCN8</accession>